<dbReference type="EMBL" id="FRAA01000001">
    <property type="protein sequence ID" value="SHJ44268.1"/>
    <property type="molecule type" value="Genomic_DNA"/>
</dbReference>
<proteinExistence type="predicted"/>
<dbReference type="Pfam" id="PF14559">
    <property type="entry name" value="TPR_19"/>
    <property type="match status" value="1"/>
</dbReference>
<sequence>MNSKSLTILFWAVISLCMDTSCVKRYGKYEMYNQLSIGQLELSGLSLDLDEPLHAEFVIQYLLQEKRKHWDGVSPRVARKLTEQLGTEPYICFLLAEYYFDQREYDLALQQLNTPVEGMPELEVYDLKSKIYNRLGAYDLAIDQINNAILINSSNSTLFDQKANIYLHMKDSLSALTYYKQAWSLDQSKLDIPVKVARLYAEQGELEEAISWLDRVDLDQSSPEVRAVKIKIYRSQGMDLEANSILKAQLDKGDLSSGKELVNFFKARHKADSVLHYASVILEQDSVNRDAMMDKAEMYDLKGYFSSSIQYYELVLEIDSLDQEAIEGVRKVNGKIAYLRKIRERKESIPTFDIASPELKKTLD</sequence>
<keyword evidence="2" id="KW-1185">Reference proteome</keyword>
<gene>
    <name evidence="1" type="ORF">SAMN04488028_101132</name>
</gene>
<dbReference type="InterPro" id="IPR019734">
    <property type="entry name" value="TPR_rpt"/>
</dbReference>
<dbReference type="Proteomes" id="UP000184474">
    <property type="component" value="Unassembled WGS sequence"/>
</dbReference>
<accession>A0A1M6JC41</accession>
<dbReference type="Gene3D" id="1.25.40.10">
    <property type="entry name" value="Tetratricopeptide repeat domain"/>
    <property type="match status" value="1"/>
</dbReference>
<evidence type="ECO:0000313" key="2">
    <source>
        <dbReference type="Proteomes" id="UP000184474"/>
    </source>
</evidence>
<reference evidence="2" key="1">
    <citation type="submission" date="2016-11" db="EMBL/GenBank/DDBJ databases">
        <authorList>
            <person name="Varghese N."/>
            <person name="Submissions S."/>
        </authorList>
    </citation>
    <scope>NUCLEOTIDE SEQUENCE [LARGE SCALE GENOMIC DNA]</scope>
    <source>
        <strain evidence="2">DSM 26134</strain>
    </source>
</reference>
<dbReference type="SMART" id="SM00028">
    <property type="entry name" value="TPR"/>
    <property type="match status" value="3"/>
</dbReference>
<dbReference type="STRING" id="156994.SAMN04488028_101132"/>
<dbReference type="PANTHER" id="PTHR12558:SF13">
    <property type="entry name" value="CELL DIVISION CYCLE PROTEIN 27 HOMOLOG"/>
    <property type="match status" value="1"/>
</dbReference>
<dbReference type="Pfam" id="PF13181">
    <property type="entry name" value="TPR_8"/>
    <property type="match status" value="1"/>
</dbReference>
<dbReference type="RefSeq" id="WP_084190262.1">
    <property type="nucleotide sequence ID" value="NZ_FRAA01000001.1"/>
</dbReference>
<organism evidence="1 2">
    <name type="scientific">Reichenbachiella agariperforans</name>
    <dbReference type="NCBI Taxonomy" id="156994"/>
    <lineage>
        <taxon>Bacteria</taxon>
        <taxon>Pseudomonadati</taxon>
        <taxon>Bacteroidota</taxon>
        <taxon>Cytophagia</taxon>
        <taxon>Cytophagales</taxon>
        <taxon>Reichenbachiellaceae</taxon>
        <taxon>Reichenbachiella</taxon>
    </lineage>
</organism>
<dbReference type="AlphaFoldDB" id="A0A1M6JC41"/>
<dbReference type="InterPro" id="IPR011990">
    <property type="entry name" value="TPR-like_helical_dom_sf"/>
</dbReference>
<dbReference type="PANTHER" id="PTHR12558">
    <property type="entry name" value="CELL DIVISION CYCLE 16,23,27"/>
    <property type="match status" value="1"/>
</dbReference>
<protein>
    <submittedName>
        <fullName evidence="1">Tetratricopeptide repeat-containing protein</fullName>
    </submittedName>
</protein>
<name>A0A1M6JC41_REIAG</name>
<evidence type="ECO:0000313" key="1">
    <source>
        <dbReference type="EMBL" id="SHJ44268.1"/>
    </source>
</evidence>
<dbReference type="SUPFAM" id="SSF48452">
    <property type="entry name" value="TPR-like"/>
    <property type="match status" value="1"/>
</dbReference>